<feature type="region of interest" description="Disordered" evidence="9">
    <location>
        <begin position="158"/>
        <end position="237"/>
    </location>
</feature>
<dbReference type="InterPro" id="IPR000276">
    <property type="entry name" value="GPCR_Rhodpsn"/>
</dbReference>
<protein>
    <submittedName>
        <fullName evidence="12">5-hydroxytryptamine receptor</fullName>
    </submittedName>
</protein>
<evidence type="ECO:0000256" key="10">
    <source>
        <dbReference type="SAM" id="Phobius"/>
    </source>
</evidence>
<feature type="region of interest" description="Disordered" evidence="9">
    <location>
        <begin position="86"/>
        <end position="127"/>
    </location>
</feature>
<feature type="region of interest" description="Disordered" evidence="9">
    <location>
        <begin position="44"/>
        <end position="69"/>
    </location>
</feature>
<dbReference type="EMBL" id="BLXT01006043">
    <property type="protein sequence ID" value="GFO28509.1"/>
    <property type="molecule type" value="Genomic_DNA"/>
</dbReference>
<organism evidence="12 13">
    <name type="scientific">Plakobranchus ocellatus</name>
    <dbReference type="NCBI Taxonomy" id="259542"/>
    <lineage>
        <taxon>Eukaryota</taxon>
        <taxon>Metazoa</taxon>
        <taxon>Spiralia</taxon>
        <taxon>Lophotrochozoa</taxon>
        <taxon>Mollusca</taxon>
        <taxon>Gastropoda</taxon>
        <taxon>Heterobranchia</taxon>
        <taxon>Euthyneura</taxon>
        <taxon>Panpulmonata</taxon>
        <taxon>Sacoglossa</taxon>
        <taxon>Placobranchoidea</taxon>
        <taxon>Plakobranchidae</taxon>
        <taxon>Plakobranchus</taxon>
    </lineage>
</organism>
<keyword evidence="5" id="KW-0297">G-protein coupled receptor</keyword>
<evidence type="ECO:0000256" key="2">
    <source>
        <dbReference type="ARBA" id="ARBA00022475"/>
    </source>
</evidence>
<feature type="compositionally biased region" description="Polar residues" evidence="9">
    <location>
        <begin position="226"/>
        <end position="237"/>
    </location>
</feature>
<feature type="compositionally biased region" description="Polar residues" evidence="9">
    <location>
        <begin position="273"/>
        <end position="283"/>
    </location>
</feature>
<sequence>MFGASLNPELLLQYDDTKSHIYGNNATGNTSVTDTVLSNHDSSLSDIRHHHHNNSSIGHNTQHRHRHRHQHYLHISDGVEATVSAGHHTPAASHSALSLSSSSSSSSSSAYGSSLTPSPSATSSSSSSHLYDQLLSREHTFDDSDMFSSRREEFVPITLKNKQTRHLSTVHSTRGSPNTPASFTLDSTKGNSFSTGAMADQAQTSDHELTNYKQLDHSHPHGYSPLPSSGNTRKGNSAIMDQSDLQQYDLLSFNTNKNSPQPHFDSETYHETLPSSFSDSRNKTQPFTSFPALPWGSSSDRFSPPVSLSRHHDYYSNINNTLSNFSNVLFDRFHTDQDLLTSTSTTTSTSNLTASHSMHDNPGGYSYNGTMTGAEDPSGDLYTWSILMMAPLVVFGVAGNTLVILAISLEKRLQNVTNYFLLSLAVTDLLVSLIVMPLSIINVFTGKCPVHSELKIENNSTHPSF</sequence>
<feature type="compositionally biased region" description="Polar residues" evidence="9">
    <location>
        <begin position="166"/>
        <end position="195"/>
    </location>
</feature>
<feature type="transmembrane region" description="Helical" evidence="10">
    <location>
        <begin position="381"/>
        <end position="407"/>
    </location>
</feature>
<dbReference type="Gene3D" id="1.20.1070.10">
    <property type="entry name" value="Rhodopsin 7-helix transmembrane proteins"/>
    <property type="match status" value="1"/>
</dbReference>
<keyword evidence="7 12" id="KW-0675">Receptor</keyword>
<evidence type="ECO:0000256" key="3">
    <source>
        <dbReference type="ARBA" id="ARBA00022692"/>
    </source>
</evidence>
<dbReference type="GO" id="GO:0030425">
    <property type="term" value="C:dendrite"/>
    <property type="evidence" value="ECO:0007669"/>
    <property type="project" value="TreeGrafter"/>
</dbReference>
<gene>
    <name evidence="12" type="ORF">PoB_005501400</name>
</gene>
<dbReference type="GO" id="GO:0004993">
    <property type="term" value="F:G protein-coupled serotonin receptor activity"/>
    <property type="evidence" value="ECO:0007669"/>
    <property type="project" value="TreeGrafter"/>
</dbReference>
<dbReference type="PANTHER" id="PTHR24247">
    <property type="entry name" value="5-HYDROXYTRYPTAMINE RECEPTOR"/>
    <property type="match status" value="1"/>
</dbReference>
<evidence type="ECO:0000256" key="8">
    <source>
        <dbReference type="ARBA" id="ARBA00023224"/>
    </source>
</evidence>
<keyword evidence="6 10" id="KW-0472">Membrane</keyword>
<dbReference type="Pfam" id="PF00001">
    <property type="entry name" value="7tm_1"/>
    <property type="match status" value="1"/>
</dbReference>
<evidence type="ECO:0000256" key="5">
    <source>
        <dbReference type="ARBA" id="ARBA00023040"/>
    </source>
</evidence>
<dbReference type="GO" id="GO:0007268">
    <property type="term" value="P:chemical synaptic transmission"/>
    <property type="evidence" value="ECO:0007669"/>
    <property type="project" value="TreeGrafter"/>
</dbReference>
<evidence type="ECO:0000313" key="12">
    <source>
        <dbReference type="EMBL" id="GFO28509.1"/>
    </source>
</evidence>
<feature type="domain" description="G-protein coupled receptors family 1 profile" evidence="11">
    <location>
        <begin position="399"/>
        <end position="465"/>
    </location>
</feature>
<keyword evidence="8" id="KW-0807">Transducer</keyword>
<dbReference type="InterPro" id="IPR017452">
    <property type="entry name" value="GPCR_Rhodpsn_7TM"/>
</dbReference>
<dbReference type="SUPFAM" id="SSF81321">
    <property type="entry name" value="Family A G protein-coupled receptor-like"/>
    <property type="match status" value="1"/>
</dbReference>
<dbReference type="GO" id="GO:0030594">
    <property type="term" value="F:neurotransmitter receptor activity"/>
    <property type="evidence" value="ECO:0007669"/>
    <property type="project" value="TreeGrafter"/>
</dbReference>
<comment type="subcellular location">
    <subcellularLocation>
        <location evidence="1">Cell membrane</location>
        <topology evidence="1">Multi-pass membrane protein</topology>
    </subcellularLocation>
</comment>
<feature type="transmembrane region" description="Helical" evidence="10">
    <location>
        <begin position="419"/>
        <end position="444"/>
    </location>
</feature>
<feature type="compositionally biased region" description="Low complexity" evidence="9">
    <location>
        <begin position="90"/>
        <end position="127"/>
    </location>
</feature>
<dbReference type="AlphaFoldDB" id="A0AAV4CBM9"/>
<dbReference type="GO" id="GO:0045202">
    <property type="term" value="C:synapse"/>
    <property type="evidence" value="ECO:0007669"/>
    <property type="project" value="GOC"/>
</dbReference>
<dbReference type="Proteomes" id="UP000735302">
    <property type="component" value="Unassembled WGS sequence"/>
</dbReference>
<keyword evidence="2" id="KW-1003">Cell membrane</keyword>
<keyword evidence="13" id="KW-1185">Reference proteome</keyword>
<evidence type="ECO:0000256" key="9">
    <source>
        <dbReference type="SAM" id="MobiDB-lite"/>
    </source>
</evidence>
<name>A0AAV4CBM9_9GAST</name>
<dbReference type="PANTHER" id="PTHR24247:SF202">
    <property type="entry name" value="5-HYDROXYTRYPTAMINE RECEPTOR 1"/>
    <property type="match status" value="1"/>
</dbReference>
<evidence type="ECO:0000256" key="1">
    <source>
        <dbReference type="ARBA" id="ARBA00004651"/>
    </source>
</evidence>
<feature type="region of interest" description="Disordered" evidence="9">
    <location>
        <begin position="253"/>
        <end position="283"/>
    </location>
</feature>
<keyword evidence="3 10" id="KW-0812">Transmembrane</keyword>
<keyword evidence="4 10" id="KW-1133">Transmembrane helix</keyword>
<evidence type="ECO:0000256" key="6">
    <source>
        <dbReference type="ARBA" id="ARBA00023136"/>
    </source>
</evidence>
<feature type="compositionally biased region" description="Basic and acidic residues" evidence="9">
    <location>
        <begin position="205"/>
        <end position="219"/>
    </location>
</feature>
<dbReference type="PROSITE" id="PS50262">
    <property type="entry name" value="G_PROTEIN_RECEP_F1_2"/>
    <property type="match status" value="1"/>
</dbReference>
<comment type="caution">
    <text evidence="12">The sequence shown here is derived from an EMBL/GenBank/DDBJ whole genome shotgun (WGS) entry which is preliminary data.</text>
</comment>
<evidence type="ECO:0000256" key="4">
    <source>
        <dbReference type="ARBA" id="ARBA00022989"/>
    </source>
</evidence>
<evidence type="ECO:0000256" key="7">
    <source>
        <dbReference type="ARBA" id="ARBA00023170"/>
    </source>
</evidence>
<dbReference type="GO" id="GO:0007187">
    <property type="term" value="P:G protein-coupled receptor signaling pathway, coupled to cyclic nucleotide second messenger"/>
    <property type="evidence" value="ECO:0007669"/>
    <property type="project" value="TreeGrafter"/>
</dbReference>
<proteinExistence type="predicted"/>
<evidence type="ECO:0000259" key="11">
    <source>
        <dbReference type="PROSITE" id="PS50262"/>
    </source>
</evidence>
<evidence type="ECO:0000313" key="13">
    <source>
        <dbReference type="Proteomes" id="UP000735302"/>
    </source>
</evidence>
<reference evidence="12 13" key="1">
    <citation type="journal article" date="2021" name="Elife">
        <title>Chloroplast acquisition without the gene transfer in kleptoplastic sea slugs, Plakobranchus ocellatus.</title>
        <authorList>
            <person name="Maeda T."/>
            <person name="Takahashi S."/>
            <person name="Yoshida T."/>
            <person name="Shimamura S."/>
            <person name="Takaki Y."/>
            <person name="Nagai Y."/>
            <person name="Toyoda A."/>
            <person name="Suzuki Y."/>
            <person name="Arimoto A."/>
            <person name="Ishii H."/>
            <person name="Satoh N."/>
            <person name="Nishiyama T."/>
            <person name="Hasebe M."/>
            <person name="Maruyama T."/>
            <person name="Minagawa J."/>
            <person name="Obokata J."/>
            <person name="Shigenobu S."/>
        </authorList>
    </citation>
    <scope>NUCLEOTIDE SEQUENCE [LARGE SCALE GENOMIC DNA]</scope>
</reference>
<accession>A0AAV4CBM9</accession>
<dbReference type="GO" id="GO:0005886">
    <property type="term" value="C:plasma membrane"/>
    <property type="evidence" value="ECO:0007669"/>
    <property type="project" value="UniProtKB-SubCell"/>
</dbReference>
<dbReference type="PRINTS" id="PR00237">
    <property type="entry name" value="GPCRRHODOPSN"/>
</dbReference>